<protein>
    <submittedName>
        <fullName evidence="1">Uncharacterized protein</fullName>
    </submittedName>
</protein>
<organism evidence="1 2">
    <name type="scientific">Brenthis ino</name>
    <name type="common">lesser marbled fritillary</name>
    <dbReference type="NCBI Taxonomy" id="405034"/>
    <lineage>
        <taxon>Eukaryota</taxon>
        <taxon>Metazoa</taxon>
        <taxon>Ecdysozoa</taxon>
        <taxon>Arthropoda</taxon>
        <taxon>Hexapoda</taxon>
        <taxon>Insecta</taxon>
        <taxon>Pterygota</taxon>
        <taxon>Neoptera</taxon>
        <taxon>Endopterygota</taxon>
        <taxon>Lepidoptera</taxon>
        <taxon>Glossata</taxon>
        <taxon>Ditrysia</taxon>
        <taxon>Papilionoidea</taxon>
        <taxon>Nymphalidae</taxon>
        <taxon>Heliconiinae</taxon>
        <taxon>Argynnini</taxon>
        <taxon>Brenthis</taxon>
    </lineage>
</organism>
<evidence type="ECO:0000313" key="1">
    <source>
        <dbReference type="EMBL" id="CAH0713592.1"/>
    </source>
</evidence>
<sequence>MTILFTIVFSKLRNLRLSIQHRAVLAVYKHGDYNRDFNAENYFSERNQFAENENRKKYRNVKGKAPHGLGSTCIKNIRTKCHNRAGEGIRRVSFHARLKLLIFKLVRSVAAPRTSVDAPL</sequence>
<dbReference type="Proteomes" id="UP000838878">
    <property type="component" value="Chromosome 1"/>
</dbReference>
<name>A0A8J9VLK8_9NEOP</name>
<dbReference type="AlphaFoldDB" id="A0A8J9VLK8"/>
<evidence type="ECO:0000313" key="2">
    <source>
        <dbReference type="Proteomes" id="UP000838878"/>
    </source>
</evidence>
<accession>A0A8J9VLK8</accession>
<keyword evidence="2" id="KW-1185">Reference proteome</keyword>
<dbReference type="EMBL" id="OV170221">
    <property type="protein sequence ID" value="CAH0713592.1"/>
    <property type="molecule type" value="Genomic_DNA"/>
</dbReference>
<reference evidence="1" key="1">
    <citation type="submission" date="2021-12" db="EMBL/GenBank/DDBJ databases">
        <authorList>
            <person name="Martin H S."/>
        </authorList>
    </citation>
    <scope>NUCLEOTIDE SEQUENCE</scope>
</reference>
<feature type="non-terminal residue" evidence="1">
    <location>
        <position position="120"/>
    </location>
</feature>
<gene>
    <name evidence="1" type="ORF">BINO364_LOCUS739</name>
</gene>
<proteinExistence type="predicted"/>